<accession>A0A6S7AWK2</accession>
<dbReference type="EMBL" id="CADIKM010000003">
    <property type="protein sequence ID" value="CAB3779893.1"/>
    <property type="molecule type" value="Genomic_DNA"/>
</dbReference>
<dbReference type="Proteomes" id="UP000494115">
    <property type="component" value="Unassembled WGS sequence"/>
</dbReference>
<dbReference type="AlphaFoldDB" id="A0A6S7AWK2"/>
<gene>
    <name evidence="1" type="ORF">LMG28138_00922</name>
</gene>
<reference evidence="1 2" key="1">
    <citation type="submission" date="2020-04" db="EMBL/GenBank/DDBJ databases">
        <authorList>
            <person name="De Canck E."/>
        </authorList>
    </citation>
    <scope>NUCLEOTIDE SEQUENCE [LARGE SCALE GENOMIC DNA]</scope>
    <source>
        <strain evidence="1 2">LMG 28138</strain>
    </source>
</reference>
<sequence>MIPQRSLSLIANKLVRTGGRRIPEAIIERDYVLS</sequence>
<evidence type="ECO:0000313" key="2">
    <source>
        <dbReference type="Proteomes" id="UP000494115"/>
    </source>
</evidence>
<proteinExistence type="predicted"/>
<name>A0A6S7AWK2_9BURK</name>
<organism evidence="1 2">
    <name type="scientific">Pararobbsia alpina</name>
    <dbReference type="NCBI Taxonomy" id="621374"/>
    <lineage>
        <taxon>Bacteria</taxon>
        <taxon>Pseudomonadati</taxon>
        <taxon>Pseudomonadota</taxon>
        <taxon>Betaproteobacteria</taxon>
        <taxon>Burkholderiales</taxon>
        <taxon>Burkholderiaceae</taxon>
        <taxon>Pararobbsia</taxon>
    </lineage>
</organism>
<protein>
    <submittedName>
        <fullName evidence="1">Uncharacterized protein</fullName>
    </submittedName>
</protein>
<keyword evidence="2" id="KW-1185">Reference proteome</keyword>
<evidence type="ECO:0000313" key="1">
    <source>
        <dbReference type="EMBL" id="CAB3779893.1"/>
    </source>
</evidence>